<protein>
    <submittedName>
        <fullName evidence="7">Class III extradiol ring-cleavage dioxygenase</fullName>
        <ecNumber evidence="7">1.13.-.-</ecNumber>
    </submittedName>
</protein>
<dbReference type="CDD" id="cd07363">
    <property type="entry name" value="45_DOPA_Dioxygenase"/>
    <property type="match status" value="1"/>
</dbReference>
<reference evidence="7 8" key="1">
    <citation type="journal article" date="2018" name="Int. J. Syst. Evol. Microbiol.">
        <title>Uliginosibacterium sediminicola sp. nov., isolated from freshwater sediment.</title>
        <authorList>
            <person name="Hwang W.M."/>
            <person name="Kim S.M."/>
            <person name="Kang K."/>
            <person name="Ahn T.Y."/>
        </authorList>
    </citation>
    <scope>NUCLEOTIDE SEQUENCE [LARGE SCALE GENOMIC DNA]</scope>
    <source>
        <strain evidence="7 8">M1-21</strain>
    </source>
</reference>
<keyword evidence="4" id="KW-0862">Zinc</keyword>
<dbReference type="Proteomes" id="UP001410394">
    <property type="component" value="Unassembled WGS sequence"/>
</dbReference>
<keyword evidence="5 7" id="KW-0560">Oxidoreductase</keyword>
<comment type="cofactor">
    <cofactor evidence="1">
        <name>Zn(2+)</name>
        <dbReference type="ChEBI" id="CHEBI:29105"/>
    </cofactor>
</comment>
<evidence type="ECO:0000256" key="4">
    <source>
        <dbReference type="ARBA" id="ARBA00022833"/>
    </source>
</evidence>
<dbReference type="RefSeq" id="WP_345921135.1">
    <property type="nucleotide sequence ID" value="NZ_JBDIVE010000012.1"/>
</dbReference>
<evidence type="ECO:0000313" key="7">
    <source>
        <dbReference type="EMBL" id="MEN3070356.1"/>
    </source>
</evidence>
<dbReference type="Pfam" id="PF02900">
    <property type="entry name" value="LigB"/>
    <property type="match status" value="1"/>
</dbReference>
<dbReference type="EC" id="1.13.-.-" evidence="7"/>
<dbReference type="PIRSF" id="PIRSF006157">
    <property type="entry name" value="Doxgns_DODA"/>
    <property type="match status" value="1"/>
</dbReference>
<evidence type="ECO:0000259" key="6">
    <source>
        <dbReference type="Pfam" id="PF02900"/>
    </source>
</evidence>
<keyword evidence="8" id="KW-1185">Reference proteome</keyword>
<dbReference type="SUPFAM" id="SSF53213">
    <property type="entry name" value="LigB-like"/>
    <property type="match status" value="1"/>
</dbReference>
<accession>A0ABU9Z2N4</accession>
<evidence type="ECO:0000256" key="2">
    <source>
        <dbReference type="ARBA" id="ARBA00007581"/>
    </source>
</evidence>
<name>A0ABU9Z2N4_9RHOO</name>
<comment type="similarity">
    <text evidence="2">Belongs to the DODA-type extradiol aromatic ring-opening dioxygenase family.</text>
</comment>
<sequence>MELWPSLYISHGSPMHAIENTAAAASWRALAAELGKPRAILMVSAHWETNVPMLTSGAELPTIHDFGGFPEALYRIQYPAPGAPALAERVQTLLREADTCSGLDARRGLDHGAWVPLLHMYPDADVPVLQLSVQSDRGARHLLAVGRALQTLRSEGVLIIGSGSMTHNLRDFFTQRLPGNGNYAEEFRDWVDARLIAGRVDELLDWETQAPHALRAHPSPEHFLPLFAALGAAGEPYQARNTFRGFDGGVLAMDVYRFD</sequence>
<dbReference type="GO" id="GO:0051213">
    <property type="term" value="F:dioxygenase activity"/>
    <property type="evidence" value="ECO:0007669"/>
    <property type="project" value="UniProtKB-KW"/>
</dbReference>
<organism evidence="7 8">
    <name type="scientific">Uliginosibacterium sediminicola</name>
    <dbReference type="NCBI Taxonomy" id="2024550"/>
    <lineage>
        <taxon>Bacteria</taxon>
        <taxon>Pseudomonadati</taxon>
        <taxon>Pseudomonadota</taxon>
        <taxon>Betaproteobacteria</taxon>
        <taxon>Rhodocyclales</taxon>
        <taxon>Zoogloeaceae</taxon>
        <taxon>Uliginosibacterium</taxon>
    </lineage>
</organism>
<evidence type="ECO:0000313" key="8">
    <source>
        <dbReference type="Proteomes" id="UP001410394"/>
    </source>
</evidence>
<dbReference type="PANTHER" id="PTHR30096:SF0">
    <property type="entry name" value="4,5-DOPA DIOXYGENASE EXTRADIOL-LIKE PROTEIN"/>
    <property type="match status" value="1"/>
</dbReference>
<dbReference type="PANTHER" id="PTHR30096">
    <property type="entry name" value="4,5-DOPA DIOXYGENASE EXTRADIOL-LIKE PROTEIN"/>
    <property type="match status" value="1"/>
</dbReference>
<dbReference type="EMBL" id="JBDIVE010000012">
    <property type="protein sequence ID" value="MEN3070356.1"/>
    <property type="molecule type" value="Genomic_DNA"/>
</dbReference>
<evidence type="ECO:0000256" key="1">
    <source>
        <dbReference type="ARBA" id="ARBA00001947"/>
    </source>
</evidence>
<evidence type="ECO:0000256" key="3">
    <source>
        <dbReference type="ARBA" id="ARBA00022723"/>
    </source>
</evidence>
<proteinExistence type="inferred from homology"/>
<dbReference type="InterPro" id="IPR014436">
    <property type="entry name" value="Extradiol_dOase_DODA"/>
</dbReference>
<dbReference type="InterPro" id="IPR004183">
    <property type="entry name" value="Xdiol_dOase_suB"/>
</dbReference>
<comment type="caution">
    <text evidence="7">The sequence shown here is derived from an EMBL/GenBank/DDBJ whole genome shotgun (WGS) entry which is preliminary data.</text>
</comment>
<keyword evidence="3" id="KW-0479">Metal-binding</keyword>
<dbReference type="Gene3D" id="3.40.830.10">
    <property type="entry name" value="LigB-like"/>
    <property type="match status" value="1"/>
</dbReference>
<evidence type="ECO:0000256" key="5">
    <source>
        <dbReference type="ARBA" id="ARBA00023002"/>
    </source>
</evidence>
<keyword evidence="7" id="KW-0223">Dioxygenase</keyword>
<gene>
    <name evidence="7" type="ORF">ABDB84_17865</name>
</gene>
<feature type="domain" description="Extradiol ring-cleavage dioxygenase class III enzyme subunit B" evidence="6">
    <location>
        <begin position="8"/>
        <end position="239"/>
    </location>
</feature>